<reference evidence="1" key="1">
    <citation type="submission" date="2022-08" db="UniProtKB">
        <authorList>
            <consortium name="EnsemblMetazoa"/>
        </authorList>
    </citation>
    <scope>IDENTIFICATION</scope>
    <source>
        <strain evidence="1">05x7-T-G4-1.051#20</strain>
    </source>
</reference>
<protein>
    <submittedName>
        <fullName evidence="1">Uncharacterized protein</fullName>
    </submittedName>
</protein>
<dbReference type="EnsemblMetazoa" id="G16298.3">
    <property type="protein sequence ID" value="G16298.3:cds"/>
    <property type="gene ID" value="G16298"/>
</dbReference>
<keyword evidence="2" id="KW-1185">Reference proteome</keyword>
<evidence type="ECO:0000313" key="2">
    <source>
        <dbReference type="Proteomes" id="UP000005408"/>
    </source>
</evidence>
<name>A0A8W8J1B8_MAGGI</name>
<dbReference type="Gene3D" id="2.120.10.30">
    <property type="entry name" value="TolB, C-terminal domain"/>
    <property type="match status" value="1"/>
</dbReference>
<dbReference type="InterPro" id="IPR011042">
    <property type="entry name" value="6-blade_b-propeller_TolB-like"/>
</dbReference>
<dbReference type="Proteomes" id="UP000005408">
    <property type="component" value="Unassembled WGS sequence"/>
</dbReference>
<organism evidence="1 2">
    <name type="scientific">Magallana gigas</name>
    <name type="common">Pacific oyster</name>
    <name type="synonym">Crassostrea gigas</name>
    <dbReference type="NCBI Taxonomy" id="29159"/>
    <lineage>
        <taxon>Eukaryota</taxon>
        <taxon>Metazoa</taxon>
        <taxon>Spiralia</taxon>
        <taxon>Lophotrochozoa</taxon>
        <taxon>Mollusca</taxon>
        <taxon>Bivalvia</taxon>
        <taxon>Autobranchia</taxon>
        <taxon>Pteriomorphia</taxon>
        <taxon>Ostreida</taxon>
        <taxon>Ostreoidea</taxon>
        <taxon>Ostreidae</taxon>
        <taxon>Magallana</taxon>
    </lineage>
</organism>
<dbReference type="AlphaFoldDB" id="A0A8W8J1B8"/>
<evidence type="ECO:0000313" key="1">
    <source>
        <dbReference type="EnsemblMetazoa" id="G16298.3:cds"/>
    </source>
</evidence>
<dbReference type="SUPFAM" id="SSF101898">
    <property type="entry name" value="NHL repeat"/>
    <property type="match status" value="1"/>
</dbReference>
<proteinExistence type="predicted"/>
<sequence>MNGDVICEYEFQEDGQTRLFTVPWRVKQSTNTDICVVNWTSESTGELMILSFTGSLKLVYRGQKLEKKFKPTDVVFDSHCNIIVSDTFNSKIHLLSPDGEFMKYVVTENGITYPVSMSFYKPTLWIGTYDGLVKLFQFNDK</sequence>
<accession>A0A8W8J1B8</accession>